<keyword evidence="2" id="KW-1185">Reference proteome</keyword>
<dbReference type="EMBL" id="JTDE01003641">
    <property type="protein sequence ID" value="KAF7255823.1"/>
    <property type="molecule type" value="Genomic_DNA"/>
</dbReference>
<sequence>MESSTEVNTLPANSYVPSQNVMVWNMTLDGVTISLAYCKDSASIWLNDCQAQCQERNVESETQYDFLIADHKAQLSVNHVANGPDKHVLVVDGVEVKQLRCSAERKKKISTV</sequence>
<evidence type="ECO:0000313" key="1">
    <source>
        <dbReference type="EMBL" id="KAF7255823.1"/>
    </source>
</evidence>
<accession>A0A8S9YRZ6</accession>
<dbReference type="Pfam" id="PF06905">
    <property type="entry name" value="FAIM1"/>
    <property type="match status" value="1"/>
</dbReference>
<proteinExistence type="predicted"/>
<organism evidence="1 2">
    <name type="scientific">Paragonimus skrjabini miyazakii</name>
    <dbReference type="NCBI Taxonomy" id="59628"/>
    <lineage>
        <taxon>Eukaryota</taxon>
        <taxon>Metazoa</taxon>
        <taxon>Spiralia</taxon>
        <taxon>Lophotrochozoa</taxon>
        <taxon>Platyhelminthes</taxon>
        <taxon>Trematoda</taxon>
        <taxon>Digenea</taxon>
        <taxon>Plagiorchiida</taxon>
        <taxon>Troglotremata</taxon>
        <taxon>Troglotrematidae</taxon>
        <taxon>Paragonimus</taxon>
    </lineage>
</organism>
<reference evidence="1" key="1">
    <citation type="submission" date="2019-07" db="EMBL/GenBank/DDBJ databases">
        <title>Annotation for the trematode Paragonimus miyazaki's.</title>
        <authorList>
            <person name="Choi Y.-J."/>
        </authorList>
    </citation>
    <scope>NUCLEOTIDE SEQUENCE</scope>
    <source>
        <strain evidence="1">Japan</strain>
    </source>
</reference>
<evidence type="ECO:0000313" key="2">
    <source>
        <dbReference type="Proteomes" id="UP000822476"/>
    </source>
</evidence>
<dbReference type="Gene3D" id="2.40.128.180">
    <property type="match status" value="1"/>
</dbReference>
<dbReference type="InterPro" id="IPR010695">
    <property type="entry name" value="FAIM1"/>
</dbReference>
<dbReference type="Proteomes" id="UP000822476">
    <property type="component" value="Unassembled WGS sequence"/>
</dbReference>
<gene>
    <name evidence="1" type="ORF">EG68_08682</name>
</gene>
<name>A0A8S9YRZ6_9TREM</name>
<dbReference type="InterPro" id="IPR038513">
    <property type="entry name" value="FAIM1_dom_sf"/>
</dbReference>
<dbReference type="AlphaFoldDB" id="A0A8S9YRZ6"/>
<comment type="caution">
    <text evidence="1">The sequence shown here is derived from an EMBL/GenBank/DDBJ whole genome shotgun (WGS) entry which is preliminary data.</text>
</comment>
<protein>
    <submittedName>
        <fullName evidence="1">Uncharacterized protein</fullName>
    </submittedName>
</protein>
<dbReference type="GO" id="GO:0043066">
    <property type="term" value="P:negative regulation of apoptotic process"/>
    <property type="evidence" value="ECO:0007669"/>
    <property type="project" value="InterPro"/>
</dbReference>
<dbReference type="OrthoDB" id="6262731at2759"/>